<evidence type="ECO:0000313" key="2">
    <source>
        <dbReference type="EMBL" id="MBF4374540.1"/>
    </source>
</evidence>
<reference evidence="2 4" key="2">
    <citation type="journal article" date="2021" name="PeerJ">
        <title>Analysis of 44 Vibrio anguillarum genomes reveals high genetic diversity.</title>
        <authorList>
            <person name="Hansen M.J."/>
            <person name="Dalsgaard I."/>
        </authorList>
    </citation>
    <scope>NUCLEOTIDE SEQUENCE [LARGE SCALE GENOMIC DNA]</scope>
    <source>
        <strain evidence="2 4">040915-1/1B</strain>
    </source>
</reference>
<name>A0A7U6FS12_VIBAN</name>
<dbReference type="AlphaFoldDB" id="A0A7U6FS12"/>
<organism evidence="1 3">
    <name type="scientific">Vibrio anguillarum</name>
    <name type="common">Listonella anguillarum</name>
    <dbReference type="NCBI Taxonomy" id="55601"/>
    <lineage>
        <taxon>Bacteria</taxon>
        <taxon>Pseudomonadati</taxon>
        <taxon>Pseudomonadota</taxon>
        <taxon>Gammaproteobacteria</taxon>
        <taxon>Vibrionales</taxon>
        <taxon>Vibrionaceae</taxon>
        <taxon>Vibrio</taxon>
    </lineage>
</organism>
<keyword evidence="4" id="KW-1185">Reference proteome</keyword>
<dbReference type="RefSeq" id="WP_116285094.1">
    <property type="nucleotide sequence ID" value="NZ_CP034672.1"/>
</dbReference>
<evidence type="ECO:0000313" key="1">
    <source>
        <dbReference type="EMBL" id="AZS26259.1"/>
    </source>
</evidence>
<protein>
    <submittedName>
        <fullName evidence="1">Uncharacterized protein</fullName>
    </submittedName>
</protein>
<dbReference type="EMBL" id="RDPI01000019">
    <property type="protein sequence ID" value="MBF4374540.1"/>
    <property type="molecule type" value="Genomic_DNA"/>
</dbReference>
<gene>
    <name evidence="1" type="ORF">DYL72_15230</name>
    <name evidence="2" type="ORF">EAY46_15830</name>
</gene>
<dbReference type="Proteomes" id="UP000256923">
    <property type="component" value="Chromosome 1"/>
</dbReference>
<accession>A0A7U6FS12</accession>
<evidence type="ECO:0000313" key="3">
    <source>
        <dbReference type="Proteomes" id="UP000256923"/>
    </source>
</evidence>
<dbReference type="Proteomes" id="UP000726136">
    <property type="component" value="Unassembled WGS sequence"/>
</dbReference>
<dbReference type="EMBL" id="CP034672">
    <property type="protein sequence ID" value="AZS26259.1"/>
    <property type="molecule type" value="Genomic_DNA"/>
</dbReference>
<reference evidence="1 3" key="1">
    <citation type="submission" date="2018-12" db="EMBL/GenBank/DDBJ databases">
        <title>Characterization and Draft Genome of Vibrio anguillarum J360 Marine Pathogen Isolated from an Outbreak in Lumpfish (Cyclopterus lumpus).</title>
        <authorList>
            <person name="Vasquez J.I."/>
            <person name="Cao T."/>
            <person name="Chakraborty S."/>
            <person name="Gnanagobal H."/>
            <person name="Wescot J."/>
            <person name="Boyce D."/>
            <person name="Santander J."/>
        </authorList>
    </citation>
    <scope>NUCLEOTIDE SEQUENCE [LARGE SCALE GENOMIC DNA]</scope>
    <source>
        <strain evidence="1 3">J360</strain>
    </source>
</reference>
<evidence type="ECO:0000313" key="4">
    <source>
        <dbReference type="Proteomes" id="UP000726136"/>
    </source>
</evidence>
<sequence length="97" mass="10586">MSDCVGYIEFVMVDEPNNIILELGGAGFSSQARFEDEWNRIPTFEGQTAFVADCKDSDGSIVDDKNVSMDVITARLGKPIEQLIAAARTRAIEENAA</sequence>
<proteinExistence type="predicted"/>